<organism evidence="3 4">
    <name type="scientific">Caenorhabditis angaria</name>
    <dbReference type="NCBI Taxonomy" id="860376"/>
    <lineage>
        <taxon>Eukaryota</taxon>
        <taxon>Metazoa</taxon>
        <taxon>Ecdysozoa</taxon>
        <taxon>Nematoda</taxon>
        <taxon>Chromadorea</taxon>
        <taxon>Rhabditida</taxon>
        <taxon>Rhabditina</taxon>
        <taxon>Rhabditomorpha</taxon>
        <taxon>Rhabditoidea</taxon>
        <taxon>Rhabditidae</taxon>
        <taxon>Peloderinae</taxon>
        <taxon>Caenorhabditis</taxon>
    </lineage>
</organism>
<dbReference type="InterPro" id="IPR001849">
    <property type="entry name" value="PH_domain"/>
</dbReference>
<dbReference type="PANTHER" id="PTHR21538:SF23">
    <property type="entry name" value="ANILLIN"/>
    <property type="match status" value="1"/>
</dbReference>
<dbReference type="CDD" id="cd01263">
    <property type="entry name" value="PH_anillin"/>
    <property type="match status" value="1"/>
</dbReference>
<evidence type="ECO:0000259" key="2">
    <source>
        <dbReference type="PROSITE" id="PS50003"/>
    </source>
</evidence>
<feature type="region of interest" description="Disordered" evidence="1">
    <location>
        <begin position="510"/>
        <end position="539"/>
    </location>
</feature>
<feature type="domain" description="PH" evidence="2">
    <location>
        <begin position="871"/>
        <end position="990"/>
    </location>
</feature>
<dbReference type="GO" id="GO:0005826">
    <property type="term" value="C:actomyosin contractile ring"/>
    <property type="evidence" value="ECO:0007669"/>
    <property type="project" value="TreeGrafter"/>
</dbReference>
<feature type="region of interest" description="Disordered" evidence="1">
    <location>
        <begin position="356"/>
        <end position="377"/>
    </location>
</feature>
<dbReference type="PANTHER" id="PTHR21538">
    <property type="entry name" value="ANILLIN/RHOTEKIN RTKN"/>
    <property type="match status" value="1"/>
</dbReference>
<reference evidence="3" key="1">
    <citation type="submission" date="2022-11" db="EMBL/GenBank/DDBJ databases">
        <authorList>
            <person name="Kikuchi T."/>
        </authorList>
    </citation>
    <scope>NUCLEOTIDE SEQUENCE</scope>
    <source>
        <strain evidence="3">PS1010</strain>
    </source>
</reference>
<feature type="compositionally biased region" description="Polar residues" evidence="1">
    <location>
        <begin position="525"/>
        <end position="539"/>
    </location>
</feature>
<feature type="compositionally biased region" description="Polar residues" evidence="1">
    <location>
        <begin position="361"/>
        <end position="371"/>
    </location>
</feature>
<dbReference type="Pfam" id="PF08174">
    <property type="entry name" value="Anillin"/>
    <property type="match status" value="1"/>
</dbReference>
<gene>
    <name evidence="3" type="ORF">CAMP_LOCUS1591</name>
</gene>
<dbReference type="SMART" id="SM00233">
    <property type="entry name" value="PH"/>
    <property type="match status" value="1"/>
</dbReference>
<dbReference type="GO" id="GO:0031106">
    <property type="term" value="P:septin ring organization"/>
    <property type="evidence" value="ECO:0007669"/>
    <property type="project" value="TreeGrafter"/>
</dbReference>
<dbReference type="OrthoDB" id="5915976at2759"/>
<evidence type="ECO:0000313" key="4">
    <source>
        <dbReference type="Proteomes" id="UP001152747"/>
    </source>
</evidence>
<dbReference type="InterPro" id="IPR012966">
    <property type="entry name" value="AHD"/>
</dbReference>
<dbReference type="GO" id="GO:0000915">
    <property type="term" value="P:actomyosin contractile ring assembly"/>
    <property type="evidence" value="ECO:0007669"/>
    <property type="project" value="TreeGrafter"/>
</dbReference>
<name>A0A9P1MWY6_9PELO</name>
<evidence type="ECO:0000313" key="3">
    <source>
        <dbReference type="EMBL" id="CAI5438954.1"/>
    </source>
</evidence>
<comment type="caution">
    <text evidence="3">The sequence shown here is derived from an EMBL/GenBank/DDBJ whole genome shotgun (WGS) entry which is preliminary data.</text>
</comment>
<protein>
    <recommendedName>
        <fullName evidence="2">PH domain-containing protein</fullName>
    </recommendedName>
</protein>
<dbReference type="Gene3D" id="2.30.29.30">
    <property type="entry name" value="Pleckstrin-homology domain (PH domain)/Phosphotyrosine-binding domain (PTB)"/>
    <property type="match status" value="1"/>
</dbReference>
<dbReference type="GO" id="GO:0000281">
    <property type="term" value="P:mitotic cytokinesis"/>
    <property type="evidence" value="ECO:0007669"/>
    <property type="project" value="TreeGrafter"/>
</dbReference>
<proteinExistence type="predicted"/>
<dbReference type="PROSITE" id="PS50003">
    <property type="entry name" value="PH_DOMAIN"/>
    <property type="match status" value="1"/>
</dbReference>
<keyword evidence="4" id="KW-1185">Reference proteome</keyword>
<dbReference type="AlphaFoldDB" id="A0A9P1MWY6"/>
<dbReference type="SUPFAM" id="SSF50729">
    <property type="entry name" value="PH domain-like"/>
    <property type="match status" value="1"/>
</dbReference>
<dbReference type="InterPro" id="IPR051364">
    <property type="entry name" value="Cytokinesis/Rho-signaling"/>
</dbReference>
<sequence>MIGNKNHPPTLYSPPPASSPFDSNKSYRWTSTTAAKMDYNKTVNESQSKPEQYRFKTNTTINNNITPEKKKADTSWLSPSRGDTWRLSAPRGRTRDLAAAFDQIAKSEVLGFSRLEHPTYGRRQRRNSEPNYENELKEVAEPNYIDDSMIQEFEDEEFEEYRDINSDFFERQTLADERRTESEAVEIRENRQSTSSFIHRSTAECIIRDNGDMADEVRYHHPIDVTPKRPNNLNNRANRNSLEPFQNKFTDGIVTSTPNVDKEHNEIKKYFGNEETIKASPLSRRDRRATQAIVIPAPEFDSPASEKKFKVPNLPKSNVKSIAGEFEKADFGFHRKIDAASEIQELRRKAAEKHEQEIDENQNIQNSSQESVPRVGHKEMRPSVRMGINSYNSEGEDRAWCERENEDFYAIPNKSNKLSTNDETDESRLKMLAAKRQSLPFSDIPEERTYDKIDEMFDFVEKTDDYEEKTLEHTNGYAEIQSSVKIVSSIPKNITSTTYQELDFDRSTTAQFENDGTGGSGGSGPQFTRSPTLMTPHAGQSVTEYRVSEKEGLAKTEKIVVNKMLQPSALATSTPKGTVAARKGGYSSNNNIEDDSFVSSISNVSTAEKINDSRRQISNLIGQIEETRKHIQLAEIALIDAKKSRLVVQELSAQRVLLLCRERLALQLDEVRRLQALSVVRHPPPPVNRHFKSTMIISNIAVHLNKNFNCRGSFAFIVALKCRTKIEATGVVTLFAHYKTRQNVIHFGENLHFSKLPVDFVITMEVYMMRVPEHKIPEKTCVSVFAAKCRNLLVPSAAHRRNTTNRSKNRTILSLPENYEKPACDFKFCGKLTLDRDSAGDRNFYLDDITYPLEGTVKVVSHCSSLPEAIDVMYRGYLYLYNEKSPNGDIAWEKYWALLNRGLIFFWKHPDDEKSEQIPLSQIDLTKCTNQDIDEVKKSSNFSYGRQFMFSIELLIDQTPTFLEKRRVLLAAENSDHLSSWLAAINDTLFVLRS</sequence>
<dbReference type="Pfam" id="PF00169">
    <property type="entry name" value="PH"/>
    <property type="match status" value="1"/>
</dbReference>
<accession>A0A9P1MWY6</accession>
<evidence type="ECO:0000256" key="1">
    <source>
        <dbReference type="SAM" id="MobiDB-lite"/>
    </source>
</evidence>
<dbReference type="Proteomes" id="UP001152747">
    <property type="component" value="Unassembled WGS sequence"/>
</dbReference>
<dbReference type="InterPro" id="IPR037840">
    <property type="entry name" value="PH_Anillin"/>
</dbReference>
<dbReference type="InterPro" id="IPR011993">
    <property type="entry name" value="PH-like_dom_sf"/>
</dbReference>
<dbReference type="EMBL" id="CANHGI010000001">
    <property type="protein sequence ID" value="CAI5438954.1"/>
    <property type="molecule type" value="Genomic_DNA"/>
</dbReference>
<feature type="region of interest" description="Disordered" evidence="1">
    <location>
        <begin position="1"/>
        <end position="25"/>
    </location>
</feature>